<feature type="transmembrane region" description="Helical" evidence="4">
    <location>
        <begin position="6"/>
        <end position="22"/>
    </location>
</feature>
<dbReference type="SUPFAM" id="SSF52540">
    <property type="entry name" value="P-loop containing nucleoside triphosphate hydrolases"/>
    <property type="match status" value="1"/>
</dbReference>
<dbReference type="Pfam" id="PF00004">
    <property type="entry name" value="AAA"/>
    <property type="match status" value="1"/>
</dbReference>
<keyword evidence="4" id="KW-0812">Transmembrane</keyword>
<keyword evidence="4" id="KW-0472">Membrane</keyword>
<proteinExistence type="inferred from homology"/>
<dbReference type="PANTHER" id="PTHR43392:SF2">
    <property type="entry name" value="AAA-TYPE ATPASE FAMILY PROTEIN _ ANKYRIN REPEAT FAMILY PROTEIN"/>
    <property type="match status" value="1"/>
</dbReference>
<dbReference type="InterPro" id="IPR003959">
    <property type="entry name" value="ATPase_AAA_core"/>
</dbReference>
<evidence type="ECO:0000259" key="5">
    <source>
        <dbReference type="Pfam" id="PF00004"/>
    </source>
</evidence>
<reference evidence="6" key="1">
    <citation type="submission" date="2018-10" db="EMBL/GenBank/DDBJ databases">
        <title>Hidden diversity of soil giant viruses.</title>
        <authorList>
            <person name="Schulz F."/>
            <person name="Alteio L."/>
            <person name="Goudeau D."/>
            <person name="Ryan E.M."/>
            <person name="Malmstrom R.R."/>
            <person name="Blanchard J."/>
            <person name="Woyke T."/>
        </authorList>
    </citation>
    <scope>NUCLEOTIDE SEQUENCE</scope>
    <source>
        <strain evidence="6">SOV1</strain>
    </source>
</reference>
<comment type="similarity">
    <text evidence="1">Belongs to the CbxX/CfxQ family.</text>
</comment>
<feature type="domain" description="ATPase AAA-type core" evidence="5">
    <location>
        <begin position="270"/>
        <end position="380"/>
    </location>
</feature>
<dbReference type="PRINTS" id="PR00819">
    <property type="entry name" value="CBXCFQXSUPER"/>
</dbReference>
<keyword evidence="3" id="KW-0067">ATP-binding</keyword>
<dbReference type="InterPro" id="IPR000641">
    <property type="entry name" value="CbxX/CfxQ"/>
</dbReference>
<dbReference type="GO" id="GO:0005524">
    <property type="term" value="F:ATP binding"/>
    <property type="evidence" value="ECO:0007669"/>
    <property type="project" value="UniProtKB-KW"/>
</dbReference>
<name>A0A3G5AJF2_9VIRU</name>
<organism evidence="6">
    <name type="scientific">Solivirus sp</name>
    <dbReference type="NCBI Taxonomy" id="2487772"/>
    <lineage>
        <taxon>Viruses</taxon>
        <taxon>Pithoviruses</taxon>
    </lineage>
</organism>
<protein>
    <recommendedName>
        <fullName evidence="5">ATPase AAA-type core domain-containing protein</fullName>
    </recommendedName>
</protein>
<keyword evidence="2" id="KW-0547">Nucleotide-binding</keyword>
<dbReference type="PANTHER" id="PTHR43392">
    <property type="entry name" value="AAA-TYPE ATPASE FAMILY PROTEIN / ANKYRIN REPEAT FAMILY PROTEIN"/>
    <property type="match status" value="1"/>
</dbReference>
<dbReference type="GO" id="GO:0016887">
    <property type="term" value="F:ATP hydrolysis activity"/>
    <property type="evidence" value="ECO:0007669"/>
    <property type="project" value="InterPro"/>
</dbReference>
<gene>
    <name evidence="6" type="ORF">Solivirus2_64</name>
</gene>
<keyword evidence="4" id="KW-1133">Transmembrane helix</keyword>
<evidence type="ECO:0000256" key="1">
    <source>
        <dbReference type="ARBA" id="ARBA00010378"/>
    </source>
</evidence>
<evidence type="ECO:0000313" key="6">
    <source>
        <dbReference type="EMBL" id="AYV85993.1"/>
    </source>
</evidence>
<dbReference type="Gene3D" id="3.40.50.300">
    <property type="entry name" value="P-loop containing nucleotide triphosphate hydrolases"/>
    <property type="match status" value="1"/>
</dbReference>
<evidence type="ECO:0000256" key="3">
    <source>
        <dbReference type="ARBA" id="ARBA00022840"/>
    </source>
</evidence>
<sequence length="507" mass="58143">MNVDTITLFYILALGLILFYIYRELVNDDNDTFGKLFLVAIIIGIIAFAFYVYYSSRQEEALIEEDASNLDDCFPVELDPERPNSDKGQDTLASVVYDISSTDLESDEIGIKINQFAVQETNEITYEKFKNWYLSPKFISKYTEAMKESCKIYKRKIFEIRKQFQEELKAVKPKEIQSPLSSIMNIHDETKILETTIAELGLLYKEIIAREKLIDENYCKKGLITALTDRKSGIDSILGRKEMKDFLALRLYAFAQNPQTFLNSFQHIELNGPAGSGKTKIAKVISFVYAKSGMILRDHIHITTPQHYTTAYVNESQKMTRKLLLSTLGSAVFIDECYQLGSSKNAFYQAINHGDEAITEIINFIDKMRPLCFMIVAGYEKEMEAKWRNSNEGIPRRFPHRIIFQPYDAKALTSIAIQFLTSTCQRIQLTKHDIRLIYTLINHINETEPAVFDNQAGSVENLIDSVSKSIYGSPDKSFEKNSRELILGGFNSYLKKYEISIELDTIM</sequence>
<evidence type="ECO:0000256" key="2">
    <source>
        <dbReference type="ARBA" id="ARBA00022741"/>
    </source>
</evidence>
<dbReference type="InterPro" id="IPR050773">
    <property type="entry name" value="CbxX/CfxQ_RuBisCO_ESX"/>
</dbReference>
<accession>A0A3G5AJF2</accession>
<evidence type="ECO:0000256" key="4">
    <source>
        <dbReference type="SAM" id="Phobius"/>
    </source>
</evidence>
<dbReference type="InterPro" id="IPR027417">
    <property type="entry name" value="P-loop_NTPase"/>
</dbReference>
<feature type="transmembrane region" description="Helical" evidence="4">
    <location>
        <begin position="34"/>
        <end position="54"/>
    </location>
</feature>
<dbReference type="EMBL" id="MK072490">
    <property type="protein sequence ID" value="AYV85993.1"/>
    <property type="molecule type" value="Genomic_DNA"/>
</dbReference>